<evidence type="ECO:0000256" key="4">
    <source>
        <dbReference type="ARBA" id="ARBA00023172"/>
    </source>
</evidence>
<dbReference type="InterPro" id="IPR002104">
    <property type="entry name" value="Integrase_catalytic"/>
</dbReference>
<name>A0AAJ1BG54_9GAMM</name>
<dbReference type="GO" id="GO:0003677">
    <property type="term" value="F:DNA binding"/>
    <property type="evidence" value="ECO:0007669"/>
    <property type="project" value="UniProtKB-KW"/>
</dbReference>
<dbReference type="GO" id="GO:0006310">
    <property type="term" value="P:DNA recombination"/>
    <property type="evidence" value="ECO:0007669"/>
    <property type="project" value="UniProtKB-KW"/>
</dbReference>
<evidence type="ECO:0000256" key="3">
    <source>
        <dbReference type="ARBA" id="ARBA00023125"/>
    </source>
</evidence>
<evidence type="ECO:0000313" key="6">
    <source>
        <dbReference type="EMBL" id="MCH4294206.1"/>
    </source>
</evidence>
<evidence type="ECO:0000259" key="5">
    <source>
        <dbReference type="PROSITE" id="PS51898"/>
    </source>
</evidence>
<sequence>MCLKTLTEQLPVMLAERAAGGELAYGEFTTVGALLEWYAERVGQMARYSDSWRSNVKSLVGKQLLPRLGSVALSNLRFVDVDEKLVIPMTQEGYAQGYIREAVSKLRTAMAAAAKRRLIGNNPLAGYAVAESVGSTVSDTRLFESDLDLLFIKLRQALMPVAMLFLLMMMFGTRINETRQARWEHFAGGFWVIPASHTKSGQEHRLPLTETAQRLIEHYRRWQLKHVGKRAWLFPGREVGPVSIRTAQLWSEQLRFKHFTSHDLRKLMRTLVADLGVDTVIGERLLNHALPVLLRTYVKSTLDRGMSDALELYHQHLIELGFAKVAPEIISRSSVDVGSGETKMASGWL</sequence>
<dbReference type="SUPFAM" id="SSF56349">
    <property type="entry name" value="DNA breaking-rejoining enzymes"/>
    <property type="match status" value="1"/>
</dbReference>
<keyword evidence="7" id="KW-1185">Reference proteome</keyword>
<dbReference type="PROSITE" id="PS51898">
    <property type="entry name" value="TYR_RECOMBINASE"/>
    <property type="match status" value="1"/>
</dbReference>
<dbReference type="Gene3D" id="1.10.150.130">
    <property type="match status" value="1"/>
</dbReference>
<dbReference type="Proteomes" id="UP001297581">
    <property type="component" value="Unassembled WGS sequence"/>
</dbReference>
<evidence type="ECO:0000313" key="7">
    <source>
        <dbReference type="Proteomes" id="UP001297581"/>
    </source>
</evidence>
<reference evidence="6 7" key="1">
    <citation type="submission" date="2022-02" db="EMBL/GenBank/DDBJ databases">
        <title>The genome sequence of Shewanella sp. 3B26.</title>
        <authorList>
            <person name="Du J."/>
        </authorList>
    </citation>
    <scope>NUCLEOTIDE SEQUENCE [LARGE SCALE GENOMIC DNA]</scope>
    <source>
        <strain evidence="6 7">3B26</strain>
    </source>
</reference>
<proteinExistence type="inferred from homology"/>
<evidence type="ECO:0000256" key="2">
    <source>
        <dbReference type="ARBA" id="ARBA00022908"/>
    </source>
</evidence>
<dbReference type="InterPro" id="IPR013762">
    <property type="entry name" value="Integrase-like_cat_sf"/>
</dbReference>
<dbReference type="PANTHER" id="PTHR30629">
    <property type="entry name" value="PROPHAGE INTEGRASE"/>
    <property type="match status" value="1"/>
</dbReference>
<comment type="caution">
    <text evidence="6">The sequence shown here is derived from an EMBL/GenBank/DDBJ whole genome shotgun (WGS) entry which is preliminary data.</text>
</comment>
<dbReference type="InterPro" id="IPR050808">
    <property type="entry name" value="Phage_Integrase"/>
</dbReference>
<feature type="domain" description="Tyr recombinase" evidence="5">
    <location>
        <begin position="137"/>
        <end position="310"/>
    </location>
</feature>
<dbReference type="GO" id="GO:0015074">
    <property type="term" value="P:DNA integration"/>
    <property type="evidence" value="ECO:0007669"/>
    <property type="project" value="UniProtKB-KW"/>
</dbReference>
<dbReference type="EMBL" id="JAKUDL010000002">
    <property type="protein sequence ID" value="MCH4294206.1"/>
    <property type="molecule type" value="Genomic_DNA"/>
</dbReference>
<protein>
    <submittedName>
        <fullName evidence="6">Tyrosine-type recombinase/integrase</fullName>
    </submittedName>
</protein>
<dbReference type="Gene3D" id="1.10.443.10">
    <property type="entry name" value="Intergrase catalytic core"/>
    <property type="match status" value="1"/>
</dbReference>
<comment type="similarity">
    <text evidence="1">Belongs to the 'phage' integrase family.</text>
</comment>
<dbReference type="AlphaFoldDB" id="A0AAJ1BG54"/>
<dbReference type="InterPro" id="IPR011010">
    <property type="entry name" value="DNA_brk_join_enz"/>
</dbReference>
<dbReference type="InterPro" id="IPR010998">
    <property type="entry name" value="Integrase_recombinase_N"/>
</dbReference>
<evidence type="ECO:0000256" key="1">
    <source>
        <dbReference type="ARBA" id="ARBA00008857"/>
    </source>
</evidence>
<dbReference type="PANTHER" id="PTHR30629:SF6">
    <property type="entry name" value="PROPHAGE INTEGRASE INTA-RELATED"/>
    <property type="match status" value="1"/>
</dbReference>
<keyword evidence="2" id="KW-0229">DNA integration</keyword>
<gene>
    <name evidence="6" type="ORF">MJ923_07795</name>
</gene>
<keyword evidence="4" id="KW-0233">DNA recombination</keyword>
<dbReference type="Pfam" id="PF00589">
    <property type="entry name" value="Phage_integrase"/>
    <property type="match status" value="1"/>
</dbReference>
<accession>A0AAJ1BG54</accession>
<organism evidence="6 7">
    <name type="scientific">Shewanella zhuhaiensis</name>
    <dbReference type="NCBI Taxonomy" id="2919576"/>
    <lineage>
        <taxon>Bacteria</taxon>
        <taxon>Pseudomonadati</taxon>
        <taxon>Pseudomonadota</taxon>
        <taxon>Gammaproteobacteria</taxon>
        <taxon>Alteromonadales</taxon>
        <taxon>Shewanellaceae</taxon>
        <taxon>Shewanella</taxon>
    </lineage>
</organism>
<keyword evidence="3" id="KW-0238">DNA-binding</keyword>